<sequence length="111" mass="12113">MADTTKVRTRSEAFRVAVAELMAVSEDDYAFTRPDAEQISKRTLATAIASAQDVPRLADDVDRLTGALRDIEKVAAGVLLELAVTMPDAPESLRNLLNTFRDRAHRAVTNG</sequence>
<dbReference type="AlphaFoldDB" id="A0A495JUP9"/>
<dbReference type="RefSeq" id="WP_121160676.1">
    <property type="nucleotide sequence ID" value="NZ_RBKT01000001.1"/>
</dbReference>
<evidence type="ECO:0000313" key="1">
    <source>
        <dbReference type="EMBL" id="RKR92723.1"/>
    </source>
</evidence>
<gene>
    <name evidence="1" type="ORF">BDK92_7201</name>
</gene>
<accession>A0A495JUP9</accession>
<comment type="caution">
    <text evidence="1">The sequence shown here is derived from an EMBL/GenBank/DDBJ whole genome shotgun (WGS) entry which is preliminary data.</text>
</comment>
<dbReference type="Proteomes" id="UP000277671">
    <property type="component" value="Unassembled WGS sequence"/>
</dbReference>
<evidence type="ECO:0000313" key="2">
    <source>
        <dbReference type="Proteomes" id="UP000277671"/>
    </source>
</evidence>
<protein>
    <submittedName>
        <fullName evidence="1">Uncharacterized protein</fullName>
    </submittedName>
</protein>
<reference evidence="1 2" key="1">
    <citation type="submission" date="2018-10" db="EMBL/GenBank/DDBJ databases">
        <title>Sequencing the genomes of 1000 actinobacteria strains.</title>
        <authorList>
            <person name="Klenk H.-P."/>
        </authorList>
    </citation>
    <scope>NUCLEOTIDE SEQUENCE [LARGE SCALE GENOMIC DNA]</scope>
    <source>
        <strain evidence="1 2">DSM 45175</strain>
    </source>
</reference>
<keyword evidence="2" id="KW-1185">Reference proteome</keyword>
<organism evidence="1 2">
    <name type="scientific">Micromonospora pisi</name>
    <dbReference type="NCBI Taxonomy" id="589240"/>
    <lineage>
        <taxon>Bacteria</taxon>
        <taxon>Bacillati</taxon>
        <taxon>Actinomycetota</taxon>
        <taxon>Actinomycetes</taxon>
        <taxon>Micromonosporales</taxon>
        <taxon>Micromonosporaceae</taxon>
        <taxon>Micromonospora</taxon>
    </lineage>
</organism>
<dbReference type="EMBL" id="RBKT01000001">
    <property type="protein sequence ID" value="RKR92723.1"/>
    <property type="molecule type" value="Genomic_DNA"/>
</dbReference>
<proteinExistence type="predicted"/>
<name>A0A495JUP9_9ACTN</name>